<evidence type="ECO:0000313" key="2">
    <source>
        <dbReference type="Proteomes" id="UP000523196"/>
    </source>
</evidence>
<accession>A0A7W3TP33</accession>
<name>A0A7W3TP33_9GAMM</name>
<proteinExistence type="predicted"/>
<evidence type="ECO:0000313" key="1">
    <source>
        <dbReference type="EMBL" id="MBB1061870.1"/>
    </source>
</evidence>
<sequence>MSTDRCVTEDELQARCDALEAQLPALIAEYPEEGDFWSAFAGIADEIVEDAVRMDAAGDLHAVHWLPVNGRLVEMLDAQGIAHDLQTND</sequence>
<organism evidence="1 2">
    <name type="scientific">Marilutibacter spongiae</name>
    <dbReference type="NCBI Taxonomy" id="2025720"/>
    <lineage>
        <taxon>Bacteria</taxon>
        <taxon>Pseudomonadati</taxon>
        <taxon>Pseudomonadota</taxon>
        <taxon>Gammaproteobacteria</taxon>
        <taxon>Lysobacterales</taxon>
        <taxon>Lysobacteraceae</taxon>
        <taxon>Marilutibacter</taxon>
    </lineage>
</organism>
<gene>
    <name evidence="1" type="ORF">H4F98_14945</name>
</gene>
<comment type="caution">
    <text evidence="1">The sequence shown here is derived from an EMBL/GenBank/DDBJ whole genome shotgun (WGS) entry which is preliminary data.</text>
</comment>
<protein>
    <submittedName>
        <fullName evidence="1">Uncharacterized protein</fullName>
    </submittedName>
</protein>
<dbReference type="EMBL" id="JACHTF010000020">
    <property type="protein sequence ID" value="MBB1061870.1"/>
    <property type="molecule type" value="Genomic_DNA"/>
</dbReference>
<dbReference type="RefSeq" id="WP_182688638.1">
    <property type="nucleotide sequence ID" value="NZ_JACHTF010000020.1"/>
</dbReference>
<dbReference type="Proteomes" id="UP000523196">
    <property type="component" value="Unassembled WGS sequence"/>
</dbReference>
<keyword evidence="2" id="KW-1185">Reference proteome</keyword>
<dbReference type="AlphaFoldDB" id="A0A7W3TP33"/>
<reference evidence="1 2" key="1">
    <citation type="submission" date="2020-08" db="EMBL/GenBank/DDBJ databases">
        <authorList>
            <person name="Xu S."/>
            <person name="Li A."/>
        </authorList>
    </citation>
    <scope>NUCLEOTIDE SEQUENCE [LARGE SCALE GENOMIC DNA]</scope>
    <source>
        <strain evidence="1 2">119BY6-57</strain>
    </source>
</reference>